<gene>
    <name evidence="1" type="ORF">E5344_12250</name>
</gene>
<protein>
    <submittedName>
        <fullName evidence="1">Uncharacterized protein</fullName>
    </submittedName>
</protein>
<comment type="caution">
    <text evidence="1">The sequence shown here is derived from an EMBL/GenBank/DDBJ whole genome shotgun (WGS) entry which is preliminary data.</text>
</comment>
<accession>A0A4V3RJ92</accession>
<reference evidence="1 2" key="1">
    <citation type="submission" date="2019-04" db="EMBL/GenBank/DDBJ databases">
        <title>Microbes associate with the intestines of laboratory mice.</title>
        <authorList>
            <person name="Navarre W."/>
            <person name="Wong E."/>
            <person name="Huang K."/>
            <person name="Tropini C."/>
            <person name="Ng K."/>
            <person name="Yu B."/>
        </authorList>
    </citation>
    <scope>NUCLEOTIDE SEQUENCE [LARGE SCALE GENOMIC DNA]</scope>
    <source>
        <strain evidence="1 2">NM46_B2-13</strain>
    </source>
</reference>
<organism evidence="1 2">
    <name type="scientific">Microbacterium laevaniformans</name>
    <dbReference type="NCBI Taxonomy" id="36807"/>
    <lineage>
        <taxon>Bacteria</taxon>
        <taxon>Bacillati</taxon>
        <taxon>Actinomycetota</taxon>
        <taxon>Actinomycetes</taxon>
        <taxon>Micrococcales</taxon>
        <taxon>Microbacteriaceae</taxon>
        <taxon>Microbacterium</taxon>
    </lineage>
</organism>
<sequence>MKRPEVQELIDMAYALGTLIGHRTASERLFAAELDTAERLGRLDEFDRRLLEEAGLDLRADDDAARELAQKMDARGWLPRGVTPKGD</sequence>
<evidence type="ECO:0000313" key="2">
    <source>
        <dbReference type="Proteomes" id="UP000309893"/>
    </source>
</evidence>
<dbReference type="Proteomes" id="UP000309893">
    <property type="component" value="Unassembled WGS sequence"/>
</dbReference>
<proteinExistence type="predicted"/>
<evidence type="ECO:0000313" key="1">
    <source>
        <dbReference type="EMBL" id="TGY35050.1"/>
    </source>
</evidence>
<dbReference type="AlphaFoldDB" id="A0A4V3RJ92"/>
<dbReference type="EMBL" id="SRYO01000008">
    <property type="protein sequence ID" value="TGY35050.1"/>
    <property type="molecule type" value="Genomic_DNA"/>
</dbReference>
<name>A0A4V3RJ92_9MICO</name>
<dbReference type="RefSeq" id="WP_135949806.1">
    <property type="nucleotide sequence ID" value="NZ_SRYO01000008.1"/>
</dbReference>